<proteinExistence type="predicted"/>
<accession>A0ABQ7MHE6</accession>
<organism evidence="2 3">
    <name type="scientific">Brassica rapa subsp. trilocularis</name>
    <dbReference type="NCBI Taxonomy" id="1813537"/>
    <lineage>
        <taxon>Eukaryota</taxon>
        <taxon>Viridiplantae</taxon>
        <taxon>Streptophyta</taxon>
        <taxon>Embryophyta</taxon>
        <taxon>Tracheophyta</taxon>
        <taxon>Spermatophyta</taxon>
        <taxon>Magnoliopsida</taxon>
        <taxon>eudicotyledons</taxon>
        <taxon>Gunneridae</taxon>
        <taxon>Pentapetalae</taxon>
        <taxon>rosids</taxon>
        <taxon>malvids</taxon>
        <taxon>Brassicales</taxon>
        <taxon>Brassicaceae</taxon>
        <taxon>Brassiceae</taxon>
        <taxon>Brassica</taxon>
    </lineage>
</organism>
<evidence type="ECO:0000256" key="1">
    <source>
        <dbReference type="SAM" id="MobiDB-lite"/>
    </source>
</evidence>
<dbReference type="EMBL" id="JADBGQ010000005">
    <property type="protein sequence ID" value="KAG5398153.1"/>
    <property type="molecule type" value="Genomic_DNA"/>
</dbReference>
<reference evidence="2 3" key="1">
    <citation type="submission" date="2021-03" db="EMBL/GenBank/DDBJ databases">
        <authorList>
            <person name="King G.J."/>
            <person name="Bancroft I."/>
            <person name="Baten A."/>
            <person name="Bloomfield J."/>
            <person name="Borpatragohain P."/>
            <person name="He Z."/>
            <person name="Irish N."/>
            <person name="Irwin J."/>
            <person name="Liu K."/>
            <person name="Mauleon R.P."/>
            <person name="Moore J."/>
            <person name="Morris R."/>
            <person name="Ostergaard L."/>
            <person name="Wang B."/>
            <person name="Wells R."/>
        </authorList>
    </citation>
    <scope>NUCLEOTIDE SEQUENCE [LARGE SCALE GENOMIC DNA]</scope>
    <source>
        <strain evidence="2">R-o-18</strain>
        <tissue evidence="2">Leaf</tissue>
    </source>
</reference>
<sequence>MTQRARVVKSHELQKVVSCQRVLVTKRYEIPKVTNIKRYEDREVRMARGCMFQTVSFGTGLRLTQPIGSRPKAGSGKGLRWAIEPDFIGRSHLDSIRLDGLVFGDDPDLFVCSVYLFWTIYLILSQGVELRMVLVKPRSREGSINERLCNVWVDDARDELVIVYETVKKLCIGSHVSNEYNTHDVCGCPSAHTGRLWLFVCVCVCPSAHTGRPWLSISTHISTLVLGLSTLTLPVDCSGNFGPRGLFVQYTLDVRGCPSAHTGRPMLALPVDCSGDFGPRELSVQYTHDVPHTGRPLLSISTHISTLVLGISMLALPVDYLGDFGPRGLSVQYTQDVHGCPQHTGRLWLSMAVRQHTHDVCGCPCVSMCVCMCSWVSASTHKTSVAVCGCLSAHTERLCVSVSTHRTSVCVCVYPSAHTGRLWLSISTHISTLVLGLSTLAIPVDCLGDFGPRGLSIQYTQDVRGCPPAHRTSVAVRGCSWLSVSTHRTSVAVRHHTQDVRGCLSAHTGRLWLSRSTQRTSVAVRVCLCVSVSTHNTTHRTSLGVHQHTQDVCVCPSAHTGCPWLSVCVRVCPSAHTGLPWLSNSTHISTLVLGLSTLALPVDISGDFGTRGLSVQYTQDVRGCPPAHTERLWLCVAVRVCPCVFVFVRQHTQDIRGCPSVHISARWSLDSARWPFPWTVRVILAHVSCLFSTHMTSVAHTRRPWLSISTHISTLVLGISTLALPVDYLGDFGPRELSVQYIQDVRGCPPAHRTSVAVCGCPSVAVRLWLSVAVRQHTHDVCGCPCVSMCVCVCSWVSSSTHKMSVAVCGCPSAHTERPCVSVSTHRTSVCVRVCPSAHTGRLWMSISTHIRTLVLGLSTLALPVNCLGAFSPRGLVVQYTQDVPGCPSAHTGPHTGLPWLSISTDISTLVLGLSMLTLPVDISGDFGPRGVSVQYTQEVRGCLPAHRMSVAVRLWLSVCGCLWLSVAVRQHTHDVCGCPCVSMCVCVCSWVSSSTHKTSVAVCGCPSAHTERPCVSVSTHRTSVCGRVCPSAHTERLWMSISTHIRTLVLGLSTLALPVNCSGAFSPRGLVVQYTQDVPGCPSAHTGRLCLSVSTHMTSVAVCVCPCVSVSTHRTFVAVHQYTYQHVGPWTQHAHPSRRHFGTSVAVRVSPSAHIGRLWPSLCVCVCPSAHRRRPWVSISTHISTLVLGLSTLALPMDCLGDFGPRGLSVQYTQDVRGGPPAHTERLWLTHRTSVAVHQYTYQHAGPWTQHAGPSRGLFGAHMTSVAVRVCPCVFVFVRQHTQDVRGCPSVHISARWSLDSARWPFPWTVWVILAPRGLSVQYHRTSVGSASTTERLWLCVAVRQHTHDVWAVRVCPCVFVFVRQHTQDIRGSPSVHISARWSLDSARWPFPWTVRHTQDVRGCPSVNISVRWSLESARWPFPWTIWVILAHVGCLFSTHSEVVIRSATEPEVNPKPYSTSQGANQDIRALKMPYLTNKEGLNNEANIYGFYTQEEVQANWNWAKIFTEQEVMNFTTQRFLSRSICEYPTLEGDLSSSKERPEAKPIIGVKRSLSAFQKAQDQEKWPRNYEVMIQSPKPVKPVLHLPQLEANRFNQLQTRHWRPGDHLNQSGDILVIQEEFYKLIPCTSNHWIRRILIYSNLPYLEQTDINVQQLFPLQFRHDLSTFQAVNKVPRKLTYPLKPSRYKPWFHHSINSWVTPPCAYNILVSEHKLLNQEAMVGETHGHCQMAKENQHLTALQEVDLIAQLRKRKKAQGQRPQPGERRFGDAPEAVYVEPKPPDPSRINQTPTSQTHKHHVQEEGDRWFYKEPTIKTWRALKEVMRYEFAPKITSSEIQELYPRRYPTHGSKKARKDVPKEGHRSLIHQDQIRPNQKPTVFYDQNQPIEVPKTMEEKKFVSQDTLARHKEKPDKLIFQEKAKGDVTGTKEHEFKGEDPPGATPVMNQKMRFLSRSICEYPTLEGDLSSSKERPEAKPIIGVNRSLSAFQKAQDQEKWPRNYEVMIQSPKPVKPVLHLPQLEANRFNQLQTRHFRPGDHLNQSGDILGIQEEFYKFIPCTSNHWIRRILIYSNLPYLEQTDINVQQLFPLQFRHDLSTFQAVNKDVRGCPPAHKTSVAVCGCPSVTVHLWLSVAVRQHTHDQHKTSVAVCGCPSAHTERPCVSVSTHRTSVCVRVCPSAHTGRLWMSISTHIRTLVLGLSTLALPVNYSGAFSPRGLFVQYTQDVPGSHTGLPWLSISTHISTLVLGLSMLTLSVDISGDFGPRGVSVQYTQDVRGCPPAHTGRPWLSVCLRQHTQDVHGHPSRWPFPWTVWVILAHVGCLFSTHRTSVGVLQHTQNVCGCVWLSVSTHMTYVAVRVCPCVFVFVRQHTQDIRGCPSVHISAHWSLDFARCPFPWTVWVILAHVDSLCSTHRTSVGARQHTQDVCGCPWMSVSTYRMSVAVHQHTQDVCGCPSAHTRRLWLSVCVRVCPCVSVSTHRTSVAVHQYTYQNAGPWTQHAGPSRGLFGTYRTFVAVRVCPSAHTGLPWLSISTHISMLVLGLSTLTLPMDISGDFGPRGGVCSVHTGRPWVSASTHGMSVAVCVSPSAQTGRLWPSLCVRVCRQHTQNVCGCLSVHISARWSLDSAPWPFPWTVWGILAHVGCLFSTHRTSVAVRQHTHDVCGCPCVSMCVRVCPSAHTGHPWLSISTHISTLVLGLSTLPLPVDCSGDFGPRGCPSANTGPHTGSPWLSITTHISMLVLGLSTLTLPVDCLGDFGPRGLYVQYTQDVCGFPLAHTGRLWVSASTHRTFVAVRVCPSVSVSTHRMSVAVHQYTYQHVGPWTQHAGPSRGLFG</sequence>
<dbReference type="PANTHER" id="PTHR45598:SF1">
    <property type="entry name" value="4FE-4S FERREDOXIN-TYPE DOMAIN-CONTAINING PROTEIN"/>
    <property type="match status" value="1"/>
</dbReference>
<dbReference type="Proteomes" id="UP000823674">
    <property type="component" value="Chromosome A05"/>
</dbReference>
<evidence type="ECO:0000313" key="3">
    <source>
        <dbReference type="Proteomes" id="UP000823674"/>
    </source>
</evidence>
<keyword evidence="3" id="KW-1185">Reference proteome</keyword>
<dbReference type="PANTHER" id="PTHR45598">
    <property type="entry name" value="PROTEIN CBG11839-RELATED"/>
    <property type="match status" value="1"/>
</dbReference>
<feature type="region of interest" description="Disordered" evidence="1">
    <location>
        <begin position="1750"/>
        <end position="1801"/>
    </location>
</feature>
<name>A0ABQ7MHE6_BRACM</name>
<gene>
    <name evidence="2" type="primary">A05g507890.1_BraROA</name>
    <name evidence="2" type="ORF">IGI04_019967</name>
</gene>
<comment type="caution">
    <text evidence="2">The sequence shown here is derived from an EMBL/GenBank/DDBJ whole genome shotgun (WGS) entry which is preliminary data.</text>
</comment>
<protein>
    <submittedName>
        <fullName evidence="2">Uncharacterized protein</fullName>
    </submittedName>
</protein>
<evidence type="ECO:0000313" key="2">
    <source>
        <dbReference type="EMBL" id="KAG5398153.1"/>
    </source>
</evidence>